<proteinExistence type="predicted"/>
<gene>
    <name evidence="1" type="ORF">EV659_10273</name>
</gene>
<evidence type="ECO:0000313" key="2">
    <source>
        <dbReference type="Proteomes" id="UP000295399"/>
    </source>
</evidence>
<dbReference type="InterPro" id="IPR046525">
    <property type="entry name" value="DUF6702"/>
</dbReference>
<dbReference type="AlphaFoldDB" id="A0A4R2PPU1"/>
<organism evidence="1 2">
    <name type="scientific">Rhodothalassium salexigens DSM 2132</name>
    <dbReference type="NCBI Taxonomy" id="1188247"/>
    <lineage>
        <taxon>Bacteria</taxon>
        <taxon>Pseudomonadati</taxon>
        <taxon>Pseudomonadota</taxon>
        <taxon>Alphaproteobacteria</taxon>
        <taxon>Rhodothalassiales</taxon>
        <taxon>Rhodothalassiaceae</taxon>
        <taxon>Rhodothalassium</taxon>
    </lineage>
</organism>
<dbReference type="RefSeq" id="WP_132707273.1">
    <property type="nucleotide sequence ID" value="NZ_JACIGF010000002.1"/>
</dbReference>
<protein>
    <submittedName>
        <fullName evidence="1">Uncharacterized protein</fullName>
    </submittedName>
</protein>
<dbReference type="EMBL" id="SLXO01000002">
    <property type="protein sequence ID" value="TCP37667.1"/>
    <property type="molecule type" value="Genomic_DNA"/>
</dbReference>
<dbReference type="Proteomes" id="UP000295399">
    <property type="component" value="Unassembled WGS sequence"/>
</dbReference>
<keyword evidence="2" id="KW-1185">Reference proteome</keyword>
<sequence>MAKGRRLASFRGTGLVLAGLALVALVAGIALAHNFYAALTRININHRAETVEVIHQLTLHDIDVAVSVIADEKISFLNEGEFERAERALGRYLAERFRIYGPDGALKLDYLGAEVDGDTVIAYAEAPLPPGPVRYGVRNAILVDIFPDQRNTVVLTDGRQRGSALFTAETAEQIVAPVARD</sequence>
<name>A0A4R2PPU1_RHOSA</name>
<evidence type="ECO:0000313" key="1">
    <source>
        <dbReference type="EMBL" id="TCP37667.1"/>
    </source>
</evidence>
<dbReference type="OrthoDB" id="5741133at2"/>
<dbReference type="Pfam" id="PF20420">
    <property type="entry name" value="DUF6702"/>
    <property type="match status" value="1"/>
</dbReference>
<dbReference type="InParanoid" id="A0A4R2PPU1"/>
<comment type="caution">
    <text evidence="1">The sequence shown here is derived from an EMBL/GenBank/DDBJ whole genome shotgun (WGS) entry which is preliminary data.</text>
</comment>
<accession>A0A4R2PPU1</accession>
<reference evidence="1 2" key="1">
    <citation type="submission" date="2019-03" db="EMBL/GenBank/DDBJ databases">
        <title>Genomic Encyclopedia of Type Strains, Phase IV (KMG-IV): sequencing the most valuable type-strain genomes for metagenomic binning, comparative biology and taxonomic classification.</title>
        <authorList>
            <person name="Goeker M."/>
        </authorList>
    </citation>
    <scope>NUCLEOTIDE SEQUENCE [LARGE SCALE GENOMIC DNA]</scope>
    <source>
        <strain evidence="1 2">DSM 2132</strain>
    </source>
</reference>